<gene>
    <name evidence="5" type="ORF">BCR41DRAFT_403151</name>
</gene>
<keyword evidence="1" id="KW-0880">Kelch repeat</keyword>
<feature type="compositionally biased region" description="Polar residues" evidence="3">
    <location>
        <begin position="516"/>
        <end position="527"/>
    </location>
</feature>
<dbReference type="Proteomes" id="UP000193648">
    <property type="component" value="Unassembled WGS sequence"/>
</dbReference>
<evidence type="ECO:0000313" key="6">
    <source>
        <dbReference type="Proteomes" id="UP000193648"/>
    </source>
</evidence>
<keyword evidence="6" id="KW-1185">Reference proteome</keyword>
<dbReference type="GeneID" id="33571190"/>
<feature type="transmembrane region" description="Helical" evidence="4">
    <location>
        <begin position="385"/>
        <end position="407"/>
    </location>
</feature>
<evidence type="ECO:0000256" key="1">
    <source>
        <dbReference type="ARBA" id="ARBA00022441"/>
    </source>
</evidence>
<evidence type="ECO:0000313" key="5">
    <source>
        <dbReference type="EMBL" id="ORZ29075.1"/>
    </source>
</evidence>
<dbReference type="PANTHER" id="PTHR46093">
    <property type="entry name" value="ACYL-COA-BINDING DOMAIN-CONTAINING PROTEIN 5"/>
    <property type="match status" value="1"/>
</dbReference>
<feature type="region of interest" description="Disordered" evidence="3">
    <location>
        <begin position="475"/>
        <end position="495"/>
    </location>
</feature>
<accession>A0A1Y2H3H8</accession>
<name>A0A1Y2H3H8_9FUNG</name>
<comment type="caution">
    <text evidence="5">The sequence shown here is derived from an EMBL/GenBank/DDBJ whole genome shotgun (WGS) entry which is preliminary data.</text>
</comment>
<keyword evidence="4" id="KW-0472">Membrane</keyword>
<dbReference type="InParanoid" id="A0A1Y2H3H8"/>
<evidence type="ECO:0000256" key="2">
    <source>
        <dbReference type="ARBA" id="ARBA00022737"/>
    </source>
</evidence>
<protein>
    <recommendedName>
        <fullName evidence="7">Galactose oxidase</fullName>
    </recommendedName>
</protein>
<evidence type="ECO:0008006" key="7">
    <source>
        <dbReference type="Google" id="ProtNLM"/>
    </source>
</evidence>
<feature type="compositionally biased region" description="Polar residues" evidence="3">
    <location>
        <begin position="349"/>
        <end position="364"/>
    </location>
</feature>
<keyword evidence="2" id="KW-0677">Repeat</keyword>
<feature type="region of interest" description="Disordered" evidence="3">
    <location>
        <begin position="516"/>
        <end position="540"/>
    </location>
</feature>
<evidence type="ECO:0000256" key="4">
    <source>
        <dbReference type="SAM" id="Phobius"/>
    </source>
</evidence>
<keyword evidence="4" id="KW-0812">Transmembrane</keyword>
<dbReference type="EMBL" id="MCFF01000001">
    <property type="protein sequence ID" value="ORZ29075.1"/>
    <property type="molecule type" value="Genomic_DNA"/>
</dbReference>
<sequence>MLLIHTSYPLVAAPFCRLAILFIYSISVLTPLSIHAQYYEPMPAYASNSVFIESKAMYVLGGYAHSALPSDPITAQMFSLDLSKPWRVSNPLYQRLPDGYGGVRFPGALMKNNQEWFVLINTTTYSYNLGARIWQRHGQFLDPPGLGLAAATDPVSGWVYIPNGHYSPTTGRHLMAYHPETNDYFYEEPQQPGLLRVINYMTTWAPGRNSLLIFGGSTIDTSIAHDALYAYSKRGGWEVLQANGIKPSARRLGCFIPAYSGTKMILFGGQGTGASTSDSGPTLGDIYILDVATLTWTRGVDVGPTGARAAHVCAFSNDQLIVWGGFPVSSATINPILIYNLKTSRWTTEYTTGSSGPTRQSSTDPLYVPPTAASSSDSQSSSSNLLVIIGAIVGTVILFALIGTLLSRHKNNKRQQKSVAKLNGEVELVAPPDVDPPVILVAPEPLAQSPFSYHAIPHQALTSPVQEHVQPRTLAPEASTYVDPEEQRALEQQRAQADMMTRQQYARLERLISEQNMTGGVTTNAATFPSPGPSQSSQVG</sequence>
<proteinExistence type="predicted"/>
<dbReference type="OrthoDB" id="432528at2759"/>
<dbReference type="PANTHER" id="PTHR46093:SF18">
    <property type="entry name" value="FIBRONECTIN TYPE-III DOMAIN-CONTAINING PROTEIN"/>
    <property type="match status" value="1"/>
</dbReference>
<feature type="region of interest" description="Disordered" evidence="3">
    <location>
        <begin position="349"/>
        <end position="379"/>
    </location>
</feature>
<dbReference type="InterPro" id="IPR015915">
    <property type="entry name" value="Kelch-typ_b-propeller"/>
</dbReference>
<keyword evidence="4" id="KW-1133">Transmembrane helix</keyword>
<dbReference type="STRING" id="64571.A0A1Y2H3H8"/>
<reference evidence="5 6" key="1">
    <citation type="submission" date="2016-07" db="EMBL/GenBank/DDBJ databases">
        <title>Pervasive Adenine N6-methylation of Active Genes in Fungi.</title>
        <authorList>
            <consortium name="DOE Joint Genome Institute"/>
            <person name="Mondo S.J."/>
            <person name="Dannebaum R.O."/>
            <person name="Kuo R.C."/>
            <person name="Labutti K."/>
            <person name="Haridas S."/>
            <person name="Kuo A."/>
            <person name="Salamov A."/>
            <person name="Ahrendt S.R."/>
            <person name="Lipzen A."/>
            <person name="Sullivan W."/>
            <person name="Andreopoulos W.B."/>
            <person name="Clum A."/>
            <person name="Lindquist E."/>
            <person name="Daum C."/>
            <person name="Ramamoorthy G.K."/>
            <person name="Gryganskyi A."/>
            <person name="Culley D."/>
            <person name="Magnuson J.K."/>
            <person name="James T.Y."/>
            <person name="O'Malley M.A."/>
            <person name="Stajich J.E."/>
            <person name="Spatafora J.W."/>
            <person name="Visel A."/>
            <person name="Grigoriev I.V."/>
        </authorList>
    </citation>
    <scope>NUCLEOTIDE SEQUENCE [LARGE SCALE GENOMIC DNA]</scope>
    <source>
        <strain evidence="5 6">NRRL 3116</strain>
    </source>
</reference>
<dbReference type="RefSeq" id="XP_021886748.1">
    <property type="nucleotide sequence ID" value="XM_022029347.1"/>
</dbReference>
<evidence type="ECO:0000256" key="3">
    <source>
        <dbReference type="SAM" id="MobiDB-lite"/>
    </source>
</evidence>
<dbReference type="AlphaFoldDB" id="A0A1Y2H3H8"/>
<dbReference type="Pfam" id="PF24681">
    <property type="entry name" value="Kelch_KLHDC2_KLHL20_DRC7"/>
    <property type="match status" value="1"/>
</dbReference>
<dbReference type="SUPFAM" id="SSF117281">
    <property type="entry name" value="Kelch motif"/>
    <property type="match status" value="1"/>
</dbReference>
<organism evidence="5 6">
    <name type="scientific">Lobosporangium transversale</name>
    <dbReference type="NCBI Taxonomy" id="64571"/>
    <lineage>
        <taxon>Eukaryota</taxon>
        <taxon>Fungi</taxon>
        <taxon>Fungi incertae sedis</taxon>
        <taxon>Mucoromycota</taxon>
        <taxon>Mortierellomycotina</taxon>
        <taxon>Mortierellomycetes</taxon>
        <taxon>Mortierellales</taxon>
        <taxon>Mortierellaceae</taxon>
        <taxon>Lobosporangium</taxon>
    </lineage>
</organism>
<dbReference type="Gene3D" id="2.120.10.80">
    <property type="entry name" value="Kelch-type beta propeller"/>
    <property type="match status" value="1"/>
</dbReference>